<dbReference type="PANTHER" id="PTHR35176:SF4">
    <property type="entry name" value="PYRIDOXAMINE 5'-PHOSPHATE OXIDASE-RELATED FMN-BINDING"/>
    <property type="match status" value="1"/>
</dbReference>
<dbReference type="AlphaFoldDB" id="A0A2W2BYD1"/>
<dbReference type="Pfam" id="PF01243">
    <property type="entry name" value="PNPOx_N"/>
    <property type="match status" value="1"/>
</dbReference>
<evidence type="ECO:0000313" key="4">
    <source>
        <dbReference type="EMBL" id="PZF85494.1"/>
    </source>
</evidence>
<dbReference type="InterPro" id="IPR011576">
    <property type="entry name" value="Pyridox_Oxase_N"/>
</dbReference>
<sequence>MSSAAAPGLPSDSTSEEAGTVITPTSDRNLDGYGAPLIPWEKVQARLDAGASQAPGTGGPNRHTSWLATIDPDGRPHVMPVGALWIDGAYYFTSGPGTRKSRNLAADPRCSITVAMDPFDVVVEGVAERVTDEPTLERVRDTYKGGWEPVIEDAAFTAPFSAPSAGPPPWYVYRLTPSTVFALGAEDPFGATRYTF</sequence>
<dbReference type="SUPFAM" id="SSF50475">
    <property type="entry name" value="FMN-binding split barrel"/>
    <property type="match status" value="1"/>
</dbReference>
<feature type="region of interest" description="Disordered" evidence="2">
    <location>
        <begin position="1"/>
        <end position="35"/>
    </location>
</feature>
<dbReference type="GO" id="GO:0070967">
    <property type="term" value="F:coenzyme F420 binding"/>
    <property type="evidence" value="ECO:0007669"/>
    <property type="project" value="TreeGrafter"/>
</dbReference>
<dbReference type="EMBL" id="POTW01000008">
    <property type="protein sequence ID" value="PZF85494.1"/>
    <property type="molecule type" value="Genomic_DNA"/>
</dbReference>
<dbReference type="PANTHER" id="PTHR35176">
    <property type="entry name" value="HEME OXYGENASE HI_0854-RELATED"/>
    <property type="match status" value="1"/>
</dbReference>
<gene>
    <name evidence="4" type="ORF">C1I92_05130</name>
</gene>
<dbReference type="Proteomes" id="UP000248764">
    <property type="component" value="Unassembled WGS sequence"/>
</dbReference>
<comment type="caution">
    <text evidence="4">The sequence shown here is derived from an EMBL/GenBank/DDBJ whole genome shotgun (WGS) entry which is preliminary data.</text>
</comment>
<accession>A0A2W2BYD1</accession>
<dbReference type="GO" id="GO:0016627">
    <property type="term" value="F:oxidoreductase activity, acting on the CH-CH group of donors"/>
    <property type="evidence" value="ECO:0007669"/>
    <property type="project" value="TreeGrafter"/>
</dbReference>
<evidence type="ECO:0000256" key="2">
    <source>
        <dbReference type="SAM" id="MobiDB-lite"/>
    </source>
</evidence>
<dbReference type="GO" id="GO:0005829">
    <property type="term" value="C:cytosol"/>
    <property type="evidence" value="ECO:0007669"/>
    <property type="project" value="TreeGrafter"/>
</dbReference>
<dbReference type="Gene3D" id="2.30.110.10">
    <property type="entry name" value="Electron Transport, Fmn-binding Protein, Chain A"/>
    <property type="match status" value="1"/>
</dbReference>
<keyword evidence="5" id="KW-1185">Reference proteome</keyword>
<protein>
    <submittedName>
        <fullName evidence="4">Pyridoxamine 5'-phosphate oxidase</fullName>
    </submittedName>
</protein>
<reference evidence="4 5" key="1">
    <citation type="submission" date="2018-01" db="EMBL/GenBank/DDBJ databases">
        <title>Draft genome sequence of Jiangella sp. GTF31.</title>
        <authorList>
            <person name="Sahin N."/>
            <person name="Ay H."/>
            <person name="Saygin H."/>
        </authorList>
    </citation>
    <scope>NUCLEOTIDE SEQUENCE [LARGE SCALE GENOMIC DNA]</scope>
    <source>
        <strain evidence="4 5">GTF31</strain>
    </source>
</reference>
<keyword evidence="1" id="KW-0560">Oxidoreductase</keyword>
<feature type="domain" description="Pyridoxamine 5'-phosphate oxidase N-terminal" evidence="3">
    <location>
        <begin position="62"/>
        <end position="141"/>
    </location>
</feature>
<name>A0A2W2BYD1_9ACTN</name>
<evidence type="ECO:0000313" key="5">
    <source>
        <dbReference type="Proteomes" id="UP000248764"/>
    </source>
</evidence>
<organism evidence="4 5">
    <name type="scientific">Jiangella anatolica</name>
    <dbReference type="NCBI Taxonomy" id="2670374"/>
    <lineage>
        <taxon>Bacteria</taxon>
        <taxon>Bacillati</taxon>
        <taxon>Actinomycetota</taxon>
        <taxon>Actinomycetes</taxon>
        <taxon>Jiangellales</taxon>
        <taxon>Jiangellaceae</taxon>
        <taxon>Jiangella</taxon>
    </lineage>
</organism>
<dbReference type="InterPro" id="IPR012349">
    <property type="entry name" value="Split_barrel_FMN-bd"/>
</dbReference>
<evidence type="ECO:0000256" key="1">
    <source>
        <dbReference type="ARBA" id="ARBA00023002"/>
    </source>
</evidence>
<dbReference type="InterPro" id="IPR052019">
    <property type="entry name" value="F420H2_bilvrd_red/Heme_oxyg"/>
</dbReference>
<proteinExistence type="predicted"/>
<feature type="compositionally biased region" description="Polar residues" evidence="2">
    <location>
        <begin position="11"/>
        <end position="27"/>
    </location>
</feature>
<evidence type="ECO:0000259" key="3">
    <source>
        <dbReference type="Pfam" id="PF01243"/>
    </source>
</evidence>